<evidence type="ECO:0000256" key="1">
    <source>
        <dbReference type="ARBA" id="ARBA00007613"/>
    </source>
</evidence>
<sequence length="473" mass="54057">MPYKHLIICVFLVACNNIERDVKHRPEFISPKTFSEENLSPVLDITEKWWLSLNDSELNDFMDKVFSDNLDLAQSWARLRQAEARLGISRSDQKSKLDGIAEAQGNKRKVDGNDGKETSGSEEYKIGLKASYEIDLWDRISDQTSASEMDYESQKLAVHSTALLLSAEVVESWMVYKAISEQLDLLNQQIKTNEQSLDIIAHRQRRGLANIVDLFQQRQQVARVKSLIPNLEEQRDRLRLKLILLSGQNFDTQIDLGKLQLPQLKALPNSGIPSEILSQRPDVQQSWFQLQSSEFRLSGATKAKLPRLTLSAQANFNNQKFSRLFDNWFSNIMAGLTAPILDGGLLESEELLAKAKSDENYLNYKETALRALNEVEQALNAEKWRAEEISSVKTEVDYAKNTLDETRRRYRKGLSDYLPVLTALATHQQAQRTLTEVRAQLIVNRIEIHRSLGGSWDLEENMKLLPEAVKRNK</sequence>
<reference evidence="4 5" key="1">
    <citation type="submission" date="2023-02" db="EMBL/GenBank/DDBJ databases">
        <title>Genome sequence of Lentisphaera profundi SAORIC-696.</title>
        <authorList>
            <person name="Kim e."/>
            <person name="Cho J.-C."/>
            <person name="Choi A."/>
            <person name="Kang I."/>
        </authorList>
    </citation>
    <scope>NUCLEOTIDE SEQUENCE [LARGE SCALE GENOMIC DNA]</scope>
    <source>
        <strain evidence="4 5">SAORIC-696</strain>
    </source>
</reference>
<dbReference type="NCBIfam" id="TIGR01845">
    <property type="entry name" value="outer_NodT"/>
    <property type="match status" value="1"/>
</dbReference>
<dbReference type="InterPro" id="IPR010131">
    <property type="entry name" value="MdtP/NodT-like"/>
</dbReference>
<feature type="region of interest" description="Disordered" evidence="3">
    <location>
        <begin position="101"/>
        <end position="120"/>
    </location>
</feature>
<keyword evidence="5" id="KW-1185">Reference proteome</keyword>
<comment type="subcellular location">
    <subcellularLocation>
        <location evidence="2">Cell membrane</location>
        <topology evidence="2">Lipid-anchor</topology>
    </subcellularLocation>
</comment>
<dbReference type="PROSITE" id="PS51257">
    <property type="entry name" value="PROKAR_LIPOPROTEIN"/>
    <property type="match status" value="1"/>
</dbReference>
<name>A0ABY7VUM0_9BACT</name>
<organism evidence="4 5">
    <name type="scientific">Lentisphaera profundi</name>
    <dbReference type="NCBI Taxonomy" id="1658616"/>
    <lineage>
        <taxon>Bacteria</taxon>
        <taxon>Pseudomonadati</taxon>
        <taxon>Lentisphaerota</taxon>
        <taxon>Lentisphaeria</taxon>
        <taxon>Lentisphaerales</taxon>
        <taxon>Lentisphaeraceae</taxon>
        <taxon>Lentisphaera</taxon>
    </lineage>
</organism>
<dbReference type="Pfam" id="PF02321">
    <property type="entry name" value="OEP"/>
    <property type="match status" value="2"/>
</dbReference>
<evidence type="ECO:0000256" key="2">
    <source>
        <dbReference type="RuleBase" id="RU362097"/>
    </source>
</evidence>
<gene>
    <name evidence="4" type="ORF">PQO03_18950</name>
</gene>
<dbReference type="SUPFAM" id="SSF56954">
    <property type="entry name" value="Outer membrane efflux proteins (OEP)"/>
    <property type="match status" value="1"/>
</dbReference>
<keyword evidence="2" id="KW-0472">Membrane</keyword>
<evidence type="ECO:0000313" key="4">
    <source>
        <dbReference type="EMBL" id="WDE97908.1"/>
    </source>
</evidence>
<evidence type="ECO:0000313" key="5">
    <source>
        <dbReference type="Proteomes" id="UP001214250"/>
    </source>
</evidence>
<dbReference type="Proteomes" id="UP001214250">
    <property type="component" value="Chromosome 2"/>
</dbReference>
<proteinExistence type="inferred from homology"/>
<dbReference type="EMBL" id="CP117812">
    <property type="protein sequence ID" value="WDE97908.1"/>
    <property type="molecule type" value="Genomic_DNA"/>
</dbReference>
<keyword evidence="2" id="KW-0449">Lipoprotein</keyword>
<dbReference type="Gene3D" id="2.20.200.10">
    <property type="entry name" value="Outer membrane efflux proteins (OEP)"/>
    <property type="match status" value="1"/>
</dbReference>
<keyword evidence="2" id="KW-0564">Palmitate</keyword>
<keyword evidence="2" id="KW-1134">Transmembrane beta strand</keyword>
<evidence type="ECO:0000256" key="3">
    <source>
        <dbReference type="SAM" id="MobiDB-lite"/>
    </source>
</evidence>
<accession>A0ABY7VUM0</accession>
<comment type="similarity">
    <text evidence="1 2">Belongs to the outer membrane factor (OMF) (TC 1.B.17) family.</text>
</comment>
<keyword evidence="2" id="KW-0812">Transmembrane</keyword>
<dbReference type="Gene3D" id="1.20.1600.10">
    <property type="entry name" value="Outer membrane efflux proteins (OEP)"/>
    <property type="match status" value="1"/>
</dbReference>
<dbReference type="InterPro" id="IPR003423">
    <property type="entry name" value="OMP_efflux"/>
</dbReference>
<protein>
    <submittedName>
        <fullName evidence="4">Efflux transporter outer membrane subunit</fullName>
    </submittedName>
</protein>
<feature type="compositionally biased region" description="Basic and acidic residues" evidence="3">
    <location>
        <begin position="108"/>
        <end position="120"/>
    </location>
</feature>
<dbReference type="RefSeq" id="WP_274152583.1">
    <property type="nucleotide sequence ID" value="NZ_CP117812.1"/>
</dbReference>
<dbReference type="PANTHER" id="PTHR30203">
    <property type="entry name" value="OUTER MEMBRANE CATION EFFLUX PROTEIN"/>
    <property type="match status" value="1"/>
</dbReference>